<dbReference type="Proteomes" id="UP000324800">
    <property type="component" value="Unassembled WGS sequence"/>
</dbReference>
<dbReference type="AlphaFoldDB" id="A0A5J4WSL6"/>
<organism evidence="1 2">
    <name type="scientific">Streblomastix strix</name>
    <dbReference type="NCBI Taxonomy" id="222440"/>
    <lineage>
        <taxon>Eukaryota</taxon>
        <taxon>Metamonada</taxon>
        <taxon>Preaxostyla</taxon>
        <taxon>Oxymonadida</taxon>
        <taxon>Streblomastigidae</taxon>
        <taxon>Streblomastix</taxon>
    </lineage>
</organism>
<gene>
    <name evidence="1" type="ORF">EZS28_006967</name>
</gene>
<accession>A0A5J4WSL6</accession>
<dbReference type="SUPFAM" id="SSF51735">
    <property type="entry name" value="NAD(P)-binding Rossmann-fold domains"/>
    <property type="match status" value="1"/>
</dbReference>
<protein>
    <submittedName>
        <fullName evidence="1">Uncharacterized protein</fullName>
    </submittedName>
</protein>
<evidence type="ECO:0000313" key="1">
    <source>
        <dbReference type="EMBL" id="KAA6397506.1"/>
    </source>
</evidence>
<reference evidence="1 2" key="1">
    <citation type="submission" date="2019-03" db="EMBL/GenBank/DDBJ databases">
        <title>Single cell metagenomics reveals metabolic interactions within the superorganism composed of flagellate Streblomastix strix and complex community of Bacteroidetes bacteria on its surface.</title>
        <authorList>
            <person name="Treitli S.C."/>
            <person name="Kolisko M."/>
            <person name="Husnik F."/>
            <person name="Keeling P."/>
            <person name="Hampl V."/>
        </authorList>
    </citation>
    <scope>NUCLEOTIDE SEQUENCE [LARGE SCALE GENOMIC DNA]</scope>
    <source>
        <strain evidence="1">ST1C</strain>
    </source>
</reference>
<comment type="caution">
    <text evidence="1">The sequence shown here is derived from an EMBL/GenBank/DDBJ whole genome shotgun (WGS) entry which is preliminary data.</text>
</comment>
<evidence type="ECO:0000313" key="2">
    <source>
        <dbReference type="Proteomes" id="UP000324800"/>
    </source>
</evidence>
<name>A0A5J4WSL6_9EUKA</name>
<proteinExistence type="predicted"/>
<dbReference type="EMBL" id="SNRW01001163">
    <property type="protein sequence ID" value="KAA6397506.1"/>
    <property type="molecule type" value="Genomic_DNA"/>
</dbReference>
<sequence>MNLPKLSSQSDSQKIDQVLPFLSGIVVASGNVILESALETTPQSVISSVENHVLPAMFSIQHAVWQAHNLDIDSPKPTHCTVVLVGSTSCEIGEMDSAPYTIAKHALLGLFRSSCADLFGLDNRVGITEDGQAPPCRIPKIKLLQFNSEIQDDKKCNKDQHGKDKEQTFEIISPYLLKTRLSGTPNKQFNNELLNQSQVSFEYEGSNEQQDDEYEEHEALQASYVAQHIVELLDTLWGPSPGRIANVKAIQK</sequence>
<dbReference type="OrthoDB" id="294295at2759"/>
<dbReference type="InterPro" id="IPR036291">
    <property type="entry name" value="NAD(P)-bd_dom_sf"/>
</dbReference>